<keyword evidence="7" id="KW-1185">Reference proteome</keyword>
<keyword evidence="3" id="KW-0804">Transcription</keyword>
<dbReference type="PRINTS" id="PR00455">
    <property type="entry name" value="HTHTETR"/>
</dbReference>
<name>A0A845SP37_9GAMM</name>
<gene>
    <name evidence="6" type="ORF">GRH90_24200</name>
</gene>
<feature type="domain" description="HTH tetR-type" evidence="5">
    <location>
        <begin position="10"/>
        <end position="70"/>
    </location>
</feature>
<dbReference type="Proteomes" id="UP000461443">
    <property type="component" value="Unassembled WGS sequence"/>
</dbReference>
<organism evidence="6 7">
    <name type="scientific">Acerihabitans arboris</name>
    <dbReference type="NCBI Taxonomy" id="2691583"/>
    <lineage>
        <taxon>Bacteria</taxon>
        <taxon>Pseudomonadati</taxon>
        <taxon>Pseudomonadota</taxon>
        <taxon>Gammaproteobacteria</taxon>
        <taxon>Enterobacterales</taxon>
        <taxon>Pectobacteriaceae</taxon>
        <taxon>Acerihabitans</taxon>
    </lineage>
</organism>
<evidence type="ECO:0000259" key="5">
    <source>
        <dbReference type="PROSITE" id="PS50977"/>
    </source>
</evidence>
<dbReference type="PANTHER" id="PTHR30055:SF240">
    <property type="entry name" value="HTH-TYPE TRANSCRIPTIONAL REGULATOR ACRR"/>
    <property type="match status" value="1"/>
</dbReference>
<evidence type="ECO:0000256" key="1">
    <source>
        <dbReference type="ARBA" id="ARBA00023015"/>
    </source>
</evidence>
<evidence type="ECO:0000256" key="3">
    <source>
        <dbReference type="ARBA" id="ARBA00023163"/>
    </source>
</evidence>
<evidence type="ECO:0000256" key="2">
    <source>
        <dbReference type="ARBA" id="ARBA00023125"/>
    </source>
</evidence>
<reference evidence="6 7" key="1">
    <citation type="submission" date="2019-12" db="EMBL/GenBank/DDBJ databases">
        <authorList>
            <person name="Lee S.D."/>
        </authorList>
    </citation>
    <scope>NUCLEOTIDE SEQUENCE [LARGE SCALE GENOMIC DNA]</scope>
    <source>
        <strain evidence="6 7">SAP-6</strain>
    </source>
</reference>
<dbReference type="Pfam" id="PF00440">
    <property type="entry name" value="TetR_N"/>
    <property type="match status" value="1"/>
</dbReference>
<accession>A0A845SP37</accession>
<protein>
    <submittedName>
        <fullName evidence="6">TetR family transcriptional regulator</fullName>
    </submittedName>
</protein>
<feature type="DNA-binding region" description="H-T-H motif" evidence="4">
    <location>
        <begin position="33"/>
        <end position="52"/>
    </location>
</feature>
<dbReference type="GO" id="GO:0003700">
    <property type="term" value="F:DNA-binding transcription factor activity"/>
    <property type="evidence" value="ECO:0007669"/>
    <property type="project" value="TreeGrafter"/>
</dbReference>
<proteinExistence type="predicted"/>
<sequence>MARRTKAEAQETREQILDAAELCFRDVGVAHTTLAMVAARAGCTRGAIYWHFGEKYELLRKVVERAHILFYAELQTKTRNAEPIAAVHKFLQRSLEDLQSDRHLRNVIEVVLFRGECPEEISNEFAMGKDGAEKLLLLLLCAFDAGKARGEIKTGIPMETLACLAFFVFTGALRTCIFMPANSWMVKEGLTALNLIFDIAHGNTEACNECLRRDF</sequence>
<dbReference type="AlphaFoldDB" id="A0A845SP37"/>
<evidence type="ECO:0000313" key="6">
    <source>
        <dbReference type="EMBL" id="NDL65839.1"/>
    </source>
</evidence>
<dbReference type="Gene3D" id="1.10.357.10">
    <property type="entry name" value="Tetracycline Repressor, domain 2"/>
    <property type="match status" value="1"/>
</dbReference>
<keyword evidence="2 4" id="KW-0238">DNA-binding</keyword>
<dbReference type="InterPro" id="IPR009057">
    <property type="entry name" value="Homeodomain-like_sf"/>
</dbReference>
<keyword evidence="1" id="KW-0805">Transcription regulation</keyword>
<reference evidence="6 7" key="2">
    <citation type="submission" date="2020-02" db="EMBL/GenBank/DDBJ databases">
        <title>The new genus of Enterobacteriales.</title>
        <authorList>
            <person name="Kim I.S."/>
        </authorList>
    </citation>
    <scope>NUCLEOTIDE SEQUENCE [LARGE SCALE GENOMIC DNA]</scope>
    <source>
        <strain evidence="6 7">SAP-6</strain>
    </source>
</reference>
<dbReference type="InterPro" id="IPR050109">
    <property type="entry name" value="HTH-type_TetR-like_transc_reg"/>
</dbReference>
<dbReference type="InterPro" id="IPR001647">
    <property type="entry name" value="HTH_TetR"/>
</dbReference>
<dbReference type="GO" id="GO:0000976">
    <property type="term" value="F:transcription cis-regulatory region binding"/>
    <property type="evidence" value="ECO:0007669"/>
    <property type="project" value="TreeGrafter"/>
</dbReference>
<dbReference type="RefSeq" id="WP_162368551.1">
    <property type="nucleotide sequence ID" value="NZ_WUBS01000023.1"/>
</dbReference>
<comment type="caution">
    <text evidence="6">The sequence shown here is derived from an EMBL/GenBank/DDBJ whole genome shotgun (WGS) entry which is preliminary data.</text>
</comment>
<evidence type="ECO:0000313" key="7">
    <source>
        <dbReference type="Proteomes" id="UP000461443"/>
    </source>
</evidence>
<dbReference type="EMBL" id="WUBS01000023">
    <property type="protein sequence ID" value="NDL65839.1"/>
    <property type="molecule type" value="Genomic_DNA"/>
</dbReference>
<dbReference type="PROSITE" id="PS50977">
    <property type="entry name" value="HTH_TETR_2"/>
    <property type="match status" value="1"/>
</dbReference>
<dbReference type="SUPFAM" id="SSF46689">
    <property type="entry name" value="Homeodomain-like"/>
    <property type="match status" value="1"/>
</dbReference>
<dbReference type="PANTHER" id="PTHR30055">
    <property type="entry name" value="HTH-TYPE TRANSCRIPTIONAL REGULATOR RUTR"/>
    <property type="match status" value="1"/>
</dbReference>
<evidence type="ECO:0000256" key="4">
    <source>
        <dbReference type="PROSITE-ProRule" id="PRU00335"/>
    </source>
</evidence>